<dbReference type="SUPFAM" id="SSF55874">
    <property type="entry name" value="ATPase domain of HSP90 chaperone/DNA topoisomerase II/histidine kinase"/>
    <property type="match status" value="1"/>
</dbReference>
<dbReference type="PANTHER" id="PTHR34220:SF11">
    <property type="entry name" value="SENSOR PROTEIN KINASE HPTS"/>
    <property type="match status" value="1"/>
</dbReference>
<evidence type="ECO:0000256" key="2">
    <source>
        <dbReference type="ARBA" id="ARBA00022475"/>
    </source>
</evidence>
<dbReference type="Pfam" id="PF00672">
    <property type="entry name" value="HAMP"/>
    <property type="match status" value="1"/>
</dbReference>
<dbReference type="InterPro" id="IPR050640">
    <property type="entry name" value="Bact_2-comp_sensor_kinase"/>
</dbReference>
<evidence type="ECO:0000313" key="16">
    <source>
        <dbReference type="Proteomes" id="UP000092971"/>
    </source>
</evidence>
<dbReference type="SUPFAM" id="SSF158472">
    <property type="entry name" value="HAMP domain-like"/>
    <property type="match status" value="1"/>
</dbReference>
<dbReference type="Gene3D" id="3.30.565.10">
    <property type="entry name" value="Histidine kinase-like ATPase, C-terminal domain"/>
    <property type="match status" value="1"/>
</dbReference>
<dbReference type="Pfam" id="PF06580">
    <property type="entry name" value="His_kinase"/>
    <property type="match status" value="1"/>
</dbReference>
<dbReference type="PANTHER" id="PTHR34220">
    <property type="entry name" value="SENSOR HISTIDINE KINASE YPDA"/>
    <property type="match status" value="1"/>
</dbReference>
<keyword evidence="4" id="KW-0808">Transferase</keyword>
<evidence type="ECO:0000313" key="15">
    <source>
        <dbReference type="EMBL" id="ANW97750.1"/>
    </source>
</evidence>
<keyword evidence="2" id="KW-1003">Cell membrane</keyword>
<gene>
    <name evidence="15" type="ORF">CSTERTH_01235</name>
</gene>
<evidence type="ECO:0000256" key="6">
    <source>
        <dbReference type="ARBA" id="ARBA00022741"/>
    </source>
</evidence>
<evidence type="ECO:0000256" key="5">
    <source>
        <dbReference type="ARBA" id="ARBA00022692"/>
    </source>
</evidence>
<accession>A0A1B1YAE7</accession>
<keyword evidence="10" id="KW-0902">Two-component regulatory system</keyword>
<evidence type="ECO:0000259" key="14">
    <source>
        <dbReference type="PROSITE" id="PS50885"/>
    </source>
</evidence>
<evidence type="ECO:0000256" key="1">
    <source>
        <dbReference type="ARBA" id="ARBA00004651"/>
    </source>
</evidence>
<proteinExistence type="predicted"/>
<dbReference type="EMBL" id="CP014672">
    <property type="protein sequence ID" value="ANW97750.1"/>
    <property type="molecule type" value="Genomic_DNA"/>
</dbReference>
<protein>
    <submittedName>
        <fullName evidence="15">Histidine kinase</fullName>
    </submittedName>
</protein>
<keyword evidence="12" id="KW-0175">Coiled coil</keyword>
<keyword evidence="6" id="KW-0547">Nucleotide-binding</keyword>
<keyword evidence="3" id="KW-0597">Phosphoprotein</keyword>
<evidence type="ECO:0000256" key="9">
    <source>
        <dbReference type="ARBA" id="ARBA00022989"/>
    </source>
</evidence>
<feature type="coiled-coil region" evidence="12">
    <location>
        <begin position="364"/>
        <end position="391"/>
    </location>
</feature>
<evidence type="ECO:0000256" key="7">
    <source>
        <dbReference type="ARBA" id="ARBA00022777"/>
    </source>
</evidence>
<keyword evidence="11 13" id="KW-0472">Membrane</keyword>
<feature type="transmembrane region" description="Helical" evidence="13">
    <location>
        <begin position="299"/>
        <end position="322"/>
    </location>
</feature>
<dbReference type="RefSeq" id="WP_015357940.1">
    <property type="nucleotide sequence ID" value="NZ_CP014672.1"/>
</dbReference>
<feature type="transmembrane region" description="Helical" evidence="13">
    <location>
        <begin position="12"/>
        <end position="32"/>
    </location>
</feature>
<dbReference type="InterPro" id="IPR003594">
    <property type="entry name" value="HATPase_dom"/>
</dbReference>
<evidence type="ECO:0000256" key="10">
    <source>
        <dbReference type="ARBA" id="ARBA00023012"/>
    </source>
</evidence>
<keyword evidence="7 15" id="KW-0418">Kinase</keyword>
<evidence type="ECO:0000256" key="12">
    <source>
        <dbReference type="SAM" id="Coils"/>
    </source>
</evidence>
<keyword evidence="5 13" id="KW-0812">Transmembrane</keyword>
<comment type="subcellular location">
    <subcellularLocation>
        <location evidence="1">Cell membrane</location>
        <topology evidence="1">Multi-pass membrane protein</topology>
    </subcellularLocation>
</comment>
<dbReference type="Pfam" id="PF02518">
    <property type="entry name" value="HATPase_c"/>
    <property type="match status" value="1"/>
</dbReference>
<dbReference type="InterPro" id="IPR036890">
    <property type="entry name" value="HATPase_C_sf"/>
</dbReference>
<dbReference type="SMART" id="SM00387">
    <property type="entry name" value="HATPase_c"/>
    <property type="match status" value="1"/>
</dbReference>
<dbReference type="GO" id="GO:0005886">
    <property type="term" value="C:plasma membrane"/>
    <property type="evidence" value="ECO:0007669"/>
    <property type="project" value="UniProtKB-SubCell"/>
</dbReference>
<name>A0A1B1YAE7_THEST</name>
<organism evidence="15 16">
    <name type="scientific">Thermoclostridium stercorarium subsp. thermolacticum DSM 2910</name>
    <dbReference type="NCBI Taxonomy" id="1121336"/>
    <lineage>
        <taxon>Bacteria</taxon>
        <taxon>Bacillati</taxon>
        <taxon>Bacillota</taxon>
        <taxon>Clostridia</taxon>
        <taxon>Eubacteriales</taxon>
        <taxon>Oscillospiraceae</taxon>
        <taxon>Thermoclostridium</taxon>
    </lineage>
</organism>
<reference evidence="15 16" key="1">
    <citation type="submission" date="2016-02" db="EMBL/GenBank/DDBJ databases">
        <title>Comparison of Clostridium stercorarium subspecies using comparative genomics and transcriptomics.</title>
        <authorList>
            <person name="Schellenberg J."/>
            <person name="Thallinger G."/>
            <person name="Levin D.B."/>
            <person name="Zhang X."/>
            <person name="Alvare G."/>
            <person name="Fristensky B."/>
            <person name="Sparling R."/>
        </authorList>
    </citation>
    <scope>NUCLEOTIDE SEQUENCE [LARGE SCALE GENOMIC DNA]</scope>
    <source>
        <strain evidence="15 16">DSM 2910</strain>
    </source>
</reference>
<dbReference type="SMART" id="SM00304">
    <property type="entry name" value="HAMP"/>
    <property type="match status" value="1"/>
</dbReference>
<dbReference type="PROSITE" id="PS50885">
    <property type="entry name" value="HAMP"/>
    <property type="match status" value="1"/>
</dbReference>
<feature type="domain" description="HAMP" evidence="14">
    <location>
        <begin position="324"/>
        <end position="376"/>
    </location>
</feature>
<sequence>MKPLIKTIKGKIIISTLLFSFALSSFIAGISYKVYDDYLRNNLIHSAELSLQVIADTINNDLKNIFSLADWCQANTTIGEFAMYGSKNAKQKITVYEYLNQQYNTNDSSEYIQRVLVASNKKEFVQVVTIRHSSVVDVFDVVENLDYFEAALNSNPYSFSTGFVYDPFKIKNRLTILPLIRPIYSLYDSSIAGWVFVCISPELFSNAIELYHHSDTESIYLTLSGNTYLYKDGSFILTDFRPEFFESNSNRNITTLFNNTLLNVRHKQKVFYVTRPLNYADCYITREIDVRELFSQTKFFIGIIILISLFIVLAGFFMSLILNKMVNTPVSKLKKTMAKIGRGDFSKDKTIEWENEFGEIGRGINKLAESINNLMNTRLEMEKQKRDYEYQMLQSQINPHFLYNTLMSIKWMATVQNAPGIAEMVTALSRLLKNISKGTKQFVPLSEELNLLMDYYTIMKYRYGGAITIDIKNDDEKLLNCGILRFTLQPIVENAIFHGIEPKGAAGNISIHIFRNDSGDLQIDITDDGIGMDDEMIKTVLTDKSEIKSGFFRKIGISNVHNRIRLEFGEKYGLSIKSRKGSFTTVTILLPCIPCAGETKPDI</sequence>
<dbReference type="Gene3D" id="6.10.340.10">
    <property type="match status" value="1"/>
</dbReference>
<evidence type="ECO:0000256" key="11">
    <source>
        <dbReference type="ARBA" id="ARBA00023136"/>
    </source>
</evidence>
<dbReference type="AlphaFoldDB" id="A0A1B1YAE7"/>
<dbReference type="GO" id="GO:0005524">
    <property type="term" value="F:ATP binding"/>
    <property type="evidence" value="ECO:0007669"/>
    <property type="project" value="UniProtKB-KW"/>
</dbReference>
<evidence type="ECO:0000256" key="13">
    <source>
        <dbReference type="SAM" id="Phobius"/>
    </source>
</evidence>
<keyword evidence="8" id="KW-0067">ATP-binding</keyword>
<evidence type="ECO:0000256" key="8">
    <source>
        <dbReference type="ARBA" id="ARBA00022840"/>
    </source>
</evidence>
<dbReference type="Proteomes" id="UP000092971">
    <property type="component" value="Chromosome"/>
</dbReference>
<evidence type="ECO:0000256" key="4">
    <source>
        <dbReference type="ARBA" id="ARBA00022679"/>
    </source>
</evidence>
<dbReference type="OrthoDB" id="9809348at2"/>
<evidence type="ECO:0000256" key="3">
    <source>
        <dbReference type="ARBA" id="ARBA00022553"/>
    </source>
</evidence>
<keyword evidence="9 13" id="KW-1133">Transmembrane helix</keyword>
<dbReference type="GO" id="GO:0000155">
    <property type="term" value="F:phosphorelay sensor kinase activity"/>
    <property type="evidence" value="ECO:0007669"/>
    <property type="project" value="InterPro"/>
</dbReference>
<dbReference type="InterPro" id="IPR003660">
    <property type="entry name" value="HAMP_dom"/>
</dbReference>
<dbReference type="InterPro" id="IPR010559">
    <property type="entry name" value="Sig_transdc_His_kin_internal"/>
</dbReference>